<dbReference type="EMBL" id="CP013015">
    <property type="protein sequence ID" value="AMM41350.1"/>
    <property type="molecule type" value="Genomic_DNA"/>
</dbReference>
<dbReference type="Proteomes" id="UP000070560">
    <property type="component" value="Chromosome"/>
</dbReference>
<evidence type="ECO:0000313" key="1">
    <source>
        <dbReference type="EMBL" id="AMM41350.1"/>
    </source>
</evidence>
<evidence type="ECO:0000313" key="2">
    <source>
        <dbReference type="Proteomes" id="UP000070560"/>
    </source>
</evidence>
<proteinExistence type="predicted"/>
<sequence length="338" mass="38995">MQGMQLTFWPRYPDLDLEYFDHLLQKNAQELIFTRKIAETVSKITSSPVLTLHNATMGAPSGWGIFDFKTQLGEIYPVWKEKVNALWLELTPKLREKTLPIINIWLKRMIRTTSLKARYSQEKQRLSIFLPLLIAILKTSEFFLQSSASFLVIPYIDKFIRSSFGDKDIDYFREFLKFVLFFAPKTIVLCIDETTHPRGPTLKLAISALNKEKKWIKGLGVYGTGEIVTAEAITKLISKYQIFVLSAYQGKSRPYGWYKIRTYCPQGYHPAWRDGLAGLFSGTQVGFLTQDENKEQVQTEKGKILLGTYFRLKLKEYSLTPLSGEPFWCFYETLGNLG</sequence>
<dbReference type="AlphaFoldDB" id="A0A7U4TII5"/>
<accession>A0A7U4TII5</accession>
<protein>
    <submittedName>
        <fullName evidence="1">Uncharacterized protein</fullName>
    </submittedName>
</protein>
<keyword evidence="2" id="KW-1185">Reference proteome</keyword>
<name>A0A7U4TII5_DESA2</name>
<reference evidence="1 2" key="1">
    <citation type="submission" date="2015-10" db="EMBL/GenBank/DDBJ databases">
        <title>Candidatus Desulfofervidus auxilii, a hydrogenotrophic sulfate-reducing bacterium involved in the thermophilic anaerobic oxidation of methane.</title>
        <authorList>
            <person name="Krukenberg V."/>
            <person name="Richter M."/>
            <person name="Wegener G."/>
        </authorList>
    </citation>
    <scope>NUCLEOTIDE SEQUENCE [LARGE SCALE GENOMIC DNA]</scope>
    <source>
        <strain evidence="1 2">HS1</strain>
    </source>
</reference>
<dbReference type="KEGG" id="daw:HS1_001554"/>
<organism evidence="1 2">
    <name type="scientific">Desulfofervidus auxilii</name>
    <dbReference type="NCBI Taxonomy" id="1621989"/>
    <lineage>
        <taxon>Bacteria</taxon>
        <taxon>Pseudomonadati</taxon>
        <taxon>Thermodesulfobacteriota</taxon>
        <taxon>Candidatus Desulfofervidia</taxon>
        <taxon>Candidatus Desulfofervidales</taxon>
        <taxon>Candidatus Desulfofervidaceae</taxon>
        <taxon>Candidatus Desulfofervidus</taxon>
    </lineage>
</organism>
<gene>
    <name evidence="1" type="ORF">HS1_001554</name>
</gene>